<reference evidence="1 2" key="1">
    <citation type="journal article" date="2019" name="Environ. Microbiol.">
        <title>Genomics insights into ecotype formation of ammonia-oxidizing archaea in the deep ocean.</title>
        <authorList>
            <person name="Wang Y."/>
            <person name="Huang J.M."/>
            <person name="Cui G.J."/>
            <person name="Nunoura T."/>
            <person name="Takaki Y."/>
            <person name="Li W.L."/>
            <person name="Li J."/>
            <person name="Gao Z.M."/>
            <person name="Takai K."/>
            <person name="Zhang A.Q."/>
            <person name="Stepanauskas R."/>
        </authorList>
    </citation>
    <scope>NUCLEOTIDE SEQUENCE [LARGE SCALE GENOMIC DNA]</scope>
    <source>
        <strain evidence="1 2">L15b</strain>
    </source>
</reference>
<sequence length="1253" mass="125995">MTTGENAGDWGTKTNTNWGIIEQAFGGYVAKSIAGGVQTTTLTITDGDATASTSIARHQVIKLTGTITGNQTVTVPDDMLKTYIVVNGTSGAYTVQFKTASGSGITFSTTDKGTKHFFADGTNIVDIGISTNLITGGGTEDITLDSPADIVIDAAGGNVEFKDAGTTQLLLDMDTTSGVQIIQLKVNSDDLVFQQYDGNEVVRISDDRRLYFYDKGGEYIYGDGTDLNITSGADINIPSTIGLTFGNDGEKIEGDGTDLTITGNTINLTATTDVALAVNTGLLFAGTEKIESDGTDLSITVGGSGDINIGSNIGLTFGDDGEKIEGDGTDLTIAGNTINLTAVTDVVIPNSVGIQFGGASEKIEGDGTDLTISANNLTIDAAADIILDAAGNNLTFKSGGTAILDISNSSNDAVIQQQVNGYDIIFKQYDGNTLLTIDDAGFVGVHNAAAGPGELRIYEDTDNGVLYSGFKAGNVTTSVSWVLPLADGSADYVLATDGSGTLSWAAQTASSLAADDISVGDAAVTIGNASTSADVTLDSGADVVIDAAGGNVEFKDAGTLQLSLDMDGTSGVQIIKLGVNSDDLVFQQYDGNEVMRIKDDRKLYFYDDGGENISSDGTDFTFASGNDINLTATTDINVPSDVGITFGDDAEKIEGDGTDLTITGNTINLTATTDVALAVNTGLLLAGTEKIESDGTDLSITVGAGGDINIGSAIGLTFGDDGEKIEGDGTNLTISTSNNVTVDAAADIILDAGGADITLKDDGTQFGSLTNTSGNLIIKSGSTTALTFSGANATLAGDLTISGDDLTMGTNTSGAVLVADGTNFNPVVISGDVSIGTTGTAAIGSGVIVNADVNASAAIVDSKLATISTADKVSGAAIQIDGATDGTSITLADADKILVDDGGTTKYITASQLNTYTSTSIAADDIGAGNAAVSLATSSGAVTIDSNASSVTVDGHTGVTLQSSNSGDITLDSVADINLDAGGADILLKDDGTTFGGLINTSGNLIIKSGTTTAATFSGANVTLAGTVGSGAITSTGTVQGTTITATTAFAGTLSTAAQTNITSLGTLTALTIDDVAINGKVVTMTGSSSDTAVFTAGTNGTLDITTTDAAAAAANIQITADGTAELAGTTVTLDSAGDIELEATNDINVPTDVGMTFGDDGEKIEGDGTDLKITSSRYINFAAEGTTNQIQITDGAILPITDDDVDLGSASYQFKNAYFDGTLEADAITIGGTAVTAGGATKGFAIAVAIAL</sequence>
<evidence type="ECO:0000313" key="1">
    <source>
        <dbReference type="EMBL" id="NWJ43984.1"/>
    </source>
</evidence>
<accession>A0A7K4MSV7</accession>
<gene>
    <name evidence="1" type="ORF">HX837_07290</name>
</gene>
<dbReference type="AlphaFoldDB" id="A0A7K4MSV7"/>
<organism evidence="1 2">
    <name type="scientific">Marine Group I thaumarchaeote</name>
    <dbReference type="NCBI Taxonomy" id="2511932"/>
    <lineage>
        <taxon>Archaea</taxon>
        <taxon>Nitrososphaerota</taxon>
        <taxon>Marine Group I</taxon>
    </lineage>
</organism>
<proteinExistence type="predicted"/>
<protein>
    <submittedName>
        <fullName evidence="1">Uncharacterized protein</fullName>
    </submittedName>
</protein>
<name>A0A7K4MSV7_9ARCH</name>
<comment type="caution">
    <text evidence="1">The sequence shown here is derived from an EMBL/GenBank/DDBJ whole genome shotgun (WGS) entry which is preliminary data.</text>
</comment>
<evidence type="ECO:0000313" key="2">
    <source>
        <dbReference type="Proteomes" id="UP000523105"/>
    </source>
</evidence>
<dbReference type="Proteomes" id="UP000523105">
    <property type="component" value="Unassembled WGS sequence"/>
</dbReference>
<dbReference type="EMBL" id="JACASV010000084">
    <property type="protein sequence ID" value="NWJ43984.1"/>
    <property type="molecule type" value="Genomic_DNA"/>
</dbReference>